<dbReference type="STRING" id="1884381.SAMN05518846_10930"/>
<sequence>MTPNIPEVVVAGLVCLDVIPSIQEGKLLKQFFLPGKLIEVGAATIATGGAVANTGVALHRLGISTSLMGKVGNDEFGRILLDSLKRVDPRLAETMIVEEGQHTSYSIVLSIPGVDRIFLHCPGANDTFAVEDIKTEQVERAKLFHFGYPPQMKRIREREGHNLAQLMERVKGLGVATSLDMAMPDPDAESGSIDWVGVLRKTLPHVDIFLPSLEEILFMLKRPFYDELQLRAGQDGMLSLVGEEVSGELAEELLGMGCGMVVIKLGESGLYLQTGSKKRLLEIGAGLIGDVESWSERQLWAPCFETNVKGTTGAGDCTIAGFLAGLLKGLSPKSAMNHAVAVGAFCVEAIDATSGVVPWEQVSVRVRERGDRLPLRQAPACWEWQEAATVWIGPKDRSRV</sequence>
<keyword evidence="5" id="KW-1185">Reference proteome</keyword>
<dbReference type="GO" id="GO:0016301">
    <property type="term" value="F:kinase activity"/>
    <property type="evidence" value="ECO:0007669"/>
    <property type="project" value="UniProtKB-KW"/>
</dbReference>
<dbReference type="GO" id="GO:0005829">
    <property type="term" value="C:cytosol"/>
    <property type="evidence" value="ECO:0007669"/>
    <property type="project" value="TreeGrafter"/>
</dbReference>
<gene>
    <name evidence="4" type="ORF">SAMN05518846_10930</name>
</gene>
<dbReference type="EMBL" id="FORT01000009">
    <property type="protein sequence ID" value="SFK13780.1"/>
    <property type="molecule type" value="Genomic_DNA"/>
</dbReference>
<dbReference type="InterPro" id="IPR011611">
    <property type="entry name" value="PfkB_dom"/>
</dbReference>
<dbReference type="Proteomes" id="UP000198915">
    <property type="component" value="Unassembled WGS sequence"/>
</dbReference>
<feature type="domain" description="Carbohydrate kinase PfkB" evidence="3">
    <location>
        <begin position="26"/>
        <end position="355"/>
    </location>
</feature>
<name>A0A1I3X2L0_9BACL</name>
<evidence type="ECO:0000259" key="3">
    <source>
        <dbReference type="Pfam" id="PF00294"/>
    </source>
</evidence>
<dbReference type="Pfam" id="PF00294">
    <property type="entry name" value="PfkB"/>
    <property type="match status" value="1"/>
</dbReference>
<evidence type="ECO:0000256" key="2">
    <source>
        <dbReference type="ARBA" id="ARBA00022777"/>
    </source>
</evidence>
<dbReference type="AlphaFoldDB" id="A0A1I3X2L0"/>
<dbReference type="PANTHER" id="PTHR10584:SF166">
    <property type="entry name" value="RIBOKINASE"/>
    <property type="match status" value="1"/>
</dbReference>
<dbReference type="InterPro" id="IPR029056">
    <property type="entry name" value="Ribokinase-like"/>
</dbReference>
<dbReference type="SUPFAM" id="SSF53613">
    <property type="entry name" value="Ribokinase-like"/>
    <property type="match status" value="1"/>
</dbReference>
<keyword evidence="1" id="KW-0808">Transferase</keyword>
<keyword evidence="2 4" id="KW-0418">Kinase</keyword>
<organism evidence="4 5">
    <name type="scientific">Brevibacillus centrosporus</name>
    <dbReference type="NCBI Taxonomy" id="54910"/>
    <lineage>
        <taxon>Bacteria</taxon>
        <taxon>Bacillati</taxon>
        <taxon>Bacillota</taxon>
        <taxon>Bacilli</taxon>
        <taxon>Bacillales</taxon>
        <taxon>Paenibacillaceae</taxon>
        <taxon>Brevibacillus</taxon>
    </lineage>
</organism>
<evidence type="ECO:0000313" key="5">
    <source>
        <dbReference type="Proteomes" id="UP000198915"/>
    </source>
</evidence>
<dbReference type="Gene3D" id="3.40.1190.20">
    <property type="match status" value="1"/>
</dbReference>
<reference evidence="5" key="1">
    <citation type="submission" date="2016-10" db="EMBL/GenBank/DDBJ databases">
        <authorList>
            <person name="Varghese N."/>
            <person name="Submissions S."/>
        </authorList>
    </citation>
    <scope>NUCLEOTIDE SEQUENCE [LARGE SCALE GENOMIC DNA]</scope>
    <source>
        <strain evidence="5">OK042</strain>
    </source>
</reference>
<evidence type="ECO:0000313" key="4">
    <source>
        <dbReference type="EMBL" id="SFK13780.1"/>
    </source>
</evidence>
<evidence type="ECO:0000256" key="1">
    <source>
        <dbReference type="ARBA" id="ARBA00022679"/>
    </source>
</evidence>
<dbReference type="RefSeq" id="WP_092269825.1">
    <property type="nucleotide sequence ID" value="NZ_FORT01000009.1"/>
</dbReference>
<protein>
    <submittedName>
        <fullName evidence="4">Sugar or nucleoside kinase, ribokinase family</fullName>
    </submittedName>
</protein>
<accession>A0A1I3X2L0</accession>
<proteinExistence type="predicted"/>
<dbReference type="PANTHER" id="PTHR10584">
    <property type="entry name" value="SUGAR KINASE"/>
    <property type="match status" value="1"/>
</dbReference>